<reference evidence="1 2" key="1">
    <citation type="submission" date="2015-09" db="EMBL/GenBank/DDBJ databases">
        <authorList>
            <consortium name="Pathogen Informatics"/>
        </authorList>
    </citation>
    <scope>NUCLEOTIDE SEQUENCE [LARGE SCALE GENOMIC DNA]</scope>
    <source>
        <strain evidence="1 2">2789STDY5834865</strain>
    </source>
</reference>
<dbReference type="RefSeq" id="WP_022202502.1">
    <property type="nucleotide sequence ID" value="NZ_CATYWZ010000049.1"/>
</dbReference>
<accession>A0A174LUC8</accession>
<dbReference type="STRING" id="1280695.GCA_000424325_00165"/>
<dbReference type="AlphaFoldDB" id="A0A174LUC8"/>
<name>A0A174LUC8_9FIRM</name>
<dbReference type="GO" id="GO:0008233">
    <property type="term" value="F:peptidase activity"/>
    <property type="evidence" value="ECO:0007669"/>
    <property type="project" value="UniProtKB-KW"/>
</dbReference>
<dbReference type="GO" id="GO:0006508">
    <property type="term" value="P:proteolysis"/>
    <property type="evidence" value="ECO:0007669"/>
    <property type="project" value="UniProtKB-KW"/>
</dbReference>
<dbReference type="InterPro" id="IPR018728">
    <property type="entry name" value="DUF2268"/>
</dbReference>
<gene>
    <name evidence="1" type="ORF">ERS852480_02994</name>
</gene>
<keyword evidence="1" id="KW-0378">Hydrolase</keyword>
<proteinExistence type="predicted"/>
<keyword evidence="1" id="KW-0645">Protease</keyword>
<dbReference type="EMBL" id="CZAB01000027">
    <property type="protein sequence ID" value="CUP27844.1"/>
    <property type="molecule type" value="Genomic_DNA"/>
</dbReference>
<evidence type="ECO:0000313" key="2">
    <source>
        <dbReference type="Proteomes" id="UP000095512"/>
    </source>
</evidence>
<evidence type="ECO:0000313" key="1">
    <source>
        <dbReference type="EMBL" id="CUP27844.1"/>
    </source>
</evidence>
<dbReference type="Proteomes" id="UP000095512">
    <property type="component" value="Unassembled WGS sequence"/>
</dbReference>
<organism evidence="1 2">
    <name type="scientific">Enterocloster clostridioformis</name>
    <dbReference type="NCBI Taxonomy" id="1531"/>
    <lineage>
        <taxon>Bacteria</taxon>
        <taxon>Bacillati</taxon>
        <taxon>Bacillota</taxon>
        <taxon>Clostridia</taxon>
        <taxon>Lachnospirales</taxon>
        <taxon>Lachnospiraceae</taxon>
        <taxon>Enterocloster</taxon>
    </lineage>
</organism>
<protein>
    <submittedName>
        <fullName evidence="1">Predicted Zn-dependent protease (DUF2268)</fullName>
    </submittedName>
</protein>
<sequence>MSIIKVQPVRSDGVYKKIMEAPFCKKNDIYRYEMMKPFEKKWACYNVPMKAVQPNGYDVIMASGMLGFLLPEKIDEKSAESIILLRDNQFWNNCQKSIERSLKCFTDAEIELPIKEYLYTILLADPENPYSIMNDNYCGDGGIPGYIFTWLVPSEHTKRRLPVALAHETNHNVRFQFIKWHNDITLAEMMISEGLAENFAAYLYGEENVGPWVSKTDMETLNGYIKPIIREGLDVQGLDNLTAYLYGDEMAKMQNYFPVGLPYCAGYACGYHMIKYYLQKTGKSIIEATLTPAEEILKEVEEFWNEV</sequence>
<dbReference type="Pfam" id="PF10026">
    <property type="entry name" value="DUF2268"/>
    <property type="match status" value="1"/>
</dbReference>